<dbReference type="SUPFAM" id="SSF82199">
    <property type="entry name" value="SET domain"/>
    <property type="match status" value="1"/>
</dbReference>
<dbReference type="EMBL" id="MU069812">
    <property type="protein sequence ID" value="KAF5833406.1"/>
    <property type="molecule type" value="Genomic_DNA"/>
</dbReference>
<name>A0ABQ7GFN2_DUNSA</name>
<proteinExistence type="predicted"/>
<accession>A0ABQ7GFN2</accession>
<dbReference type="PANTHER" id="PTHR13271">
    <property type="entry name" value="UNCHARACTERIZED PUTATIVE METHYLTRANSFERASE"/>
    <property type="match status" value="1"/>
</dbReference>
<evidence type="ECO:0000259" key="6">
    <source>
        <dbReference type="Pfam" id="PF09273"/>
    </source>
</evidence>
<evidence type="ECO:0000313" key="7">
    <source>
        <dbReference type="EMBL" id="KAF5833406.1"/>
    </source>
</evidence>
<dbReference type="Gene3D" id="3.90.1410.10">
    <property type="entry name" value="set domain protein methyltransferase, domain 1"/>
    <property type="match status" value="1"/>
</dbReference>
<sequence length="450" mass="49320">MKSMHSKAGKKQASAASKAGKKASIIKVSTAATASHSVEFQAYNQLQQVTKIKSCMELGSFQEEGNGLLLSSQKKAKDEVLMAVPRSLAIVVDYNEGLQVPNGQWPRLRQGASSPEPLPWDMLMALALLDGLAGDGDSFWGPWCQAVLPPPEALTLPMTWGKQKLEQLQHASIIEGALKQQERLTGLFPELMDAEGMGDCSWFQWAFACVRSRAFKITDDIFAFVPFLDMANHSFRPNANFKLNAASGAFELVALEDLEKGQHVTISYSGESGLTNQRFMAQYGFVPSGNPADRVEFEVPSSLKAESPDKLLQLGRVQDRFGDTALMDAANGKNPYLWAALKSLPFAPEADEASSSGQDHLELARNLHMQCESLLQGFQTTIEEDEQILAGPSTSGSSTPTERSPNSPAAALTAETEPEPWYLAAVKYRLERKRLIRTCRLVLSVYMRAD</sequence>
<evidence type="ECO:0000313" key="8">
    <source>
        <dbReference type="Proteomes" id="UP000815325"/>
    </source>
</evidence>
<feature type="domain" description="Rubisco LSMT substrate-binding" evidence="6">
    <location>
        <begin position="362"/>
        <end position="434"/>
    </location>
</feature>
<evidence type="ECO:0000259" key="5">
    <source>
        <dbReference type="Pfam" id="PF00856"/>
    </source>
</evidence>
<protein>
    <recommendedName>
        <fullName evidence="9">SET domain-containing protein</fullName>
    </recommendedName>
</protein>
<keyword evidence="1" id="KW-0489">Methyltransferase</keyword>
<dbReference type="Pfam" id="PF09273">
    <property type="entry name" value="Rubis-subs-bind"/>
    <property type="match status" value="1"/>
</dbReference>
<comment type="caution">
    <text evidence="7">The sequence shown here is derived from an EMBL/GenBank/DDBJ whole genome shotgun (WGS) entry which is preliminary data.</text>
</comment>
<evidence type="ECO:0000256" key="3">
    <source>
        <dbReference type="ARBA" id="ARBA00022691"/>
    </source>
</evidence>
<organism evidence="7 8">
    <name type="scientific">Dunaliella salina</name>
    <name type="common">Green alga</name>
    <name type="synonym">Protococcus salinus</name>
    <dbReference type="NCBI Taxonomy" id="3046"/>
    <lineage>
        <taxon>Eukaryota</taxon>
        <taxon>Viridiplantae</taxon>
        <taxon>Chlorophyta</taxon>
        <taxon>core chlorophytes</taxon>
        <taxon>Chlorophyceae</taxon>
        <taxon>CS clade</taxon>
        <taxon>Chlamydomonadales</taxon>
        <taxon>Dunaliellaceae</taxon>
        <taxon>Dunaliella</taxon>
    </lineage>
</organism>
<dbReference type="PANTHER" id="PTHR13271:SF154">
    <property type="entry name" value="GRIP DOMAIN-CONTAINING PROTEIN"/>
    <property type="match status" value="1"/>
</dbReference>
<dbReference type="InterPro" id="IPR015353">
    <property type="entry name" value="Rubisco_LSMT_subst-bd"/>
</dbReference>
<keyword evidence="8" id="KW-1185">Reference proteome</keyword>
<feature type="region of interest" description="Disordered" evidence="4">
    <location>
        <begin position="390"/>
        <end position="414"/>
    </location>
</feature>
<keyword evidence="2" id="KW-0808">Transferase</keyword>
<dbReference type="Pfam" id="PF00856">
    <property type="entry name" value="SET"/>
    <property type="match status" value="1"/>
</dbReference>
<feature type="compositionally biased region" description="Low complexity" evidence="4">
    <location>
        <begin position="391"/>
        <end position="401"/>
    </location>
</feature>
<evidence type="ECO:0008006" key="9">
    <source>
        <dbReference type="Google" id="ProtNLM"/>
    </source>
</evidence>
<dbReference type="Proteomes" id="UP000815325">
    <property type="component" value="Unassembled WGS sequence"/>
</dbReference>
<dbReference type="SUPFAM" id="SSF81822">
    <property type="entry name" value="RuBisCo LSMT C-terminal, substrate-binding domain"/>
    <property type="match status" value="1"/>
</dbReference>
<evidence type="ECO:0000256" key="1">
    <source>
        <dbReference type="ARBA" id="ARBA00022603"/>
    </source>
</evidence>
<feature type="domain" description="SET" evidence="5">
    <location>
        <begin position="208"/>
        <end position="268"/>
    </location>
</feature>
<dbReference type="Gene3D" id="3.90.1420.10">
    <property type="entry name" value="Rubisco LSMT, substrate-binding domain"/>
    <property type="match status" value="1"/>
</dbReference>
<gene>
    <name evidence="7" type="ORF">DUNSADRAFT_10275</name>
</gene>
<dbReference type="CDD" id="cd10527">
    <property type="entry name" value="SET_LSMT"/>
    <property type="match status" value="1"/>
</dbReference>
<keyword evidence="3" id="KW-0949">S-adenosyl-L-methionine</keyword>
<dbReference type="InterPro" id="IPR001214">
    <property type="entry name" value="SET_dom"/>
</dbReference>
<dbReference type="InterPro" id="IPR050600">
    <property type="entry name" value="SETD3_SETD6_MTase"/>
</dbReference>
<reference evidence="7" key="1">
    <citation type="submission" date="2017-08" db="EMBL/GenBank/DDBJ databases">
        <authorList>
            <person name="Polle J.E."/>
            <person name="Barry K."/>
            <person name="Cushman J."/>
            <person name="Schmutz J."/>
            <person name="Tran D."/>
            <person name="Hathwaick L.T."/>
            <person name="Yim W.C."/>
            <person name="Jenkins J."/>
            <person name="Mckie-Krisberg Z.M."/>
            <person name="Prochnik S."/>
            <person name="Lindquist E."/>
            <person name="Dockter R.B."/>
            <person name="Adam C."/>
            <person name="Molina H."/>
            <person name="Bunkerborg J."/>
            <person name="Jin E."/>
            <person name="Buchheim M."/>
            <person name="Magnuson J."/>
        </authorList>
    </citation>
    <scope>NUCLEOTIDE SEQUENCE</scope>
    <source>
        <strain evidence="7">CCAP 19/18</strain>
    </source>
</reference>
<dbReference type="InterPro" id="IPR046341">
    <property type="entry name" value="SET_dom_sf"/>
</dbReference>
<evidence type="ECO:0000256" key="2">
    <source>
        <dbReference type="ARBA" id="ARBA00022679"/>
    </source>
</evidence>
<evidence type="ECO:0000256" key="4">
    <source>
        <dbReference type="SAM" id="MobiDB-lite"/>
    </source>
</evidence>
<dbReference type="InterPro" id="IPR036464">
    <property type="entry name" value="Rubisco_LSMT_subst-bd_sf"/>
</dbReference>